<comment type="caution">
    <text evidence="2">The sequence shown here is derived from an EMBL/GenBank/DDBJ whole genome shotgun (WGS) entry which is preliminary data.</text>
</comment>
<name>A0A8K0I097_COCNU</name>
<protein>
    <submittedName>
        <fullName evidence="2">Uncharacterized protein</fullName>
    </submittedName>
</protein>
<evidence type="ECO:0000313" key="3">
    <source>
        <dbReference type="Proteomes" id="UP000797356"/>
    </source>
</evidence>
<keyword evidence="1" id="KW-0175">Coiled coil</keyword>
<proteinExistence type="predicted"/>
<organism evidence="2 3">
    <name type="scientific">Cocos nucifera</name>
    <name type="common">Coconut palm</name>
    <dbReference type="NCBI Taxonomy" id="13894"/>
    <lineage>
        <taxon>Eukaryota</taxon>
        <taxon>Viridiplantae</taxon>
        <taxon>Streptophyta</taxon>
        <taxon>Embryophyta</taxon>
        <taxon>Tracheophyta</taxon>
        <taxon>Spermatophyta</taxon>
        <taxon>Magnoliopsida</taxon>
        <taxon>Liliopsida</taxon>
        <taxon>Arecaceae</taxon>
        <taxon>Arecoideae</taxon>
        <taxon>Cocoseae</taxon>
        <taxon>Attaleinae</taxon>
        <taxon>Cocos</taxon>
    </lineage>
</organism>
<evidence type="ECO:0000313" key="2">
    <source>
        <dbReference type="EMBL" id="KAG1331591.1"/>
    </source>
</evidence>
<evidence type="ECO:0000256" key="1">
    <source>
        <dbReference type="SAM" id="Coils"/>
    </source>
</evidence>
<keyword evidence="3" id="KW-1185">Reference proteome</keyword>
<reference evidence="2" key="1">
    <citation type="journal article" date="2017" name="Gigascience">
        <title>The genome draft of coconut (Cocos nucifera).</title>
        <authorList>
            <person name="Xiao Y."/>
            <person name="Xu P."/>
            <person name="Fan H."/>
            <person name="Baudouin L."/>
            <person name="Xia W."/>
            <person name="Bocs S."/>
            <person name="Xu J."/>
            <person name="Li Q."/>
            <person name="Guo A."/>
            <person name="Zhou L."/>
            <person name="Li J."/>
            <person name="Wu Y."/>
            <person name="Ma Z."/>
            <person name="Armero A."/>
            <person name="Issali A.E."/>
            <person name="Liu N."/>
            <person name="Peng M."/>
            <person name="Yang Y."/>
        </authorList>
    </citation>
    <scope>NUCLEOTIDE SEQUENCE</scope>
    <source>
        <tissue evidence="2">Spear leaf of Hainan Tall coconut</tissue>
    </source>
</reference>
<sequence length="482" mass="52827">MDPRIARMLQVFSVQRKQARALSTHSSIPAKNAIRVSNVVLPTVPPPVPASMGNENLLSTSELVDSGAKAMVEILALMIEVMVASGGPTTEVATRLASSVPPKRVATGDHLVEEASIEDLSTGVTKVAEIANPPKLARMIEAVGLLGQMAFASSLPSIKTQIAGMNLSLPKVLGQKIHQKRKAEPTGNISAHVRVELLPALPTSKSEEPKPLFIDNFEIIWVQHDLGSPVAEESQKSSIEYLFSKVILSLPAPDVSDLFLEEESIEAARTFRTALAGSKLEATTLEDYELASKAFFDFLYPANVMKLLIEPHKIKRQKALDYFIQVAKEASMRANVAERRVEDAEIMLKKSTKENSRLLGIKEALTVKVEELKAQSTKAEAFKVEAKIVLKMAKEKIIKLKSELKVRVEAAASKAVESFRASAEFKHEKIEFAIDTYDEEKCFIQSAVTTCYLELNLNFLDEVPVSPIANVIEAPIGSKNIF</sequence>
<dbReference type="Proteomes" id="UP000797356">
    <property type="component" value="Chromosome 2"/>
</dbReference>
<feature type="coiled-coil region" evidence="1">
    <location>
        <begin position="327"/>
        <end position="354"/>
    </location>
</feature>
<dbReference type="AlphaFoldDB" id="A0A8K0I097"/>
<accession>A0A8K0I097</accession>
<gene>
    <name evidence="2" type="ORF">COCNU_02G015590</name>
</gene>
<dbReference type="EMBL" id="CM017873">
    <property type="protein sequence ID" value="KAG1331591.1"/>
    <property type="molecule type" value="Genomic_DNA"/>
</dbReference>
<reference evidence="2" key="2">
    <citation type="submission" date="2019-07" db="EMBL/GenBank/DDBJ databases">
        <authorList>
            <person name="Yang Y."/>
            <person name="Bocs S."/>
            <person name="Baudouin L."/>
        </authorList>
    </citation>
    <scope>NUCLEOTIDE SEQUENCE</scope>
    <source>
        <tissue evidence="2">Spear leaf of Hainan Tall coconut</tissue>
    </source>
</reference>